<dbReference type="PANTHER" id="PTHR35317">
    <property type="entry name" value="OS04G0629600 PROTEIN"/>
    <property type="match status" value="1"/>
</dbReference>
<dbReference type="PANTHER" id="PTHR35317:SF35">
    <property type="entry name" value="DUF4219 DOMAIN-CONTAINING PROTEIN"/>
    <property type="match status" value="1"/>
</dbReference>
<protein>
    <recommendedName>
        <fullName evidence="3">Gag-pol polyprotein</fullName>
    </recommendedName>
</protein>
<keyword evidence="2" id="KW-1185">Reference proteome</keyword>
<evidence type="ECO:0000313" key="1">
    <source>
        <dbReference type="EMBL" id="GAA0164342.1"/>
    </source>
</evidence>
<dbReference type="Proteomes" id="UP001454036">
    <property type="component" value="Unassembled WGS sequence"/>
</dbReference>
<dbReference type="AlphaFoldDB" id="A0AAV3QMU2"/>
<name>A0AAV3QMU2_LITER</name>
<evidence type="ECO:0008006" key="3">
    <source>
        <dbReference type="Google" id="ProtNLM"/>
    </source>
</evidence>
<evidence type="ECO:0000313" key="2">
    <source>
        <dbReference type="Proteomes" id="UP001454036"/>
    </source>
</evidence>
<comment type="caution">
    <text evidence="1">The sequence shown here is derived from an EMBL/GenBank/DDBJ whole genome shotgun (WGS) entry which is preliminary data.</text>
</comment>
<dbReference type="EMBL" id="BAABME010037479">
    <property type="protein sequence ID" value="GAA0164342.1"/>
    <property type="molecule type" value="Genomic_DNA"/>
</dbReference>
<organism evidence="1 2">
    <name type="scientific">Lithospermum erythrorhizon</name>
    <name type="common">Purple gromwell</name>
    <name type="synonym">Lithospermum officinale var. erythrorhizon</name>
    <dbReference type="NCBI Taxonomy" id="34254"/>
    <lineage>
        <taxon>Eukaryota</taxon>
        <taxon>Viridiplantae</taxon>
        <taxon>Streptophyta</taxon>
        <taxon>Embryophyta</taxon>
        <taxon>Tracheophyta</taxon>
        <taxon>Spermatophyta</taxon>
        <taxon>Magnoliopsida</taxon>
        <taxon>eudicotyledons</taxon>
        <taxon>Gunneridae</taxon>
        <taxon>Pentapetalae</taxon>
        <taxon>asterids</taxon>
        <taxon>lamiids</taxon>
        <taxon>Boraginales</taxon>
        <taxon>Boraginaceae</taxon>
        <taxon>Boraginoideae</taxon>
        <taxon>Lithospermeae</taxon>
        <taxon>Lithospermum</taxon>
    </lineage>
</organism>
<gene>
    <name evidence="1" type="ORF">LIER_43680</name>
</gene>
<dbReference type="Pfam" id="PF14223">
    <property type="entry name" value="Retrotran_gag_2"/>
    <property type="match status" value="1"/>
</dbReference>
<accession>A0AAV3QMU2</accession>
<sequence>MDGMREGNSISRPPLLDETNYPYLESRIDSAEADWNVAEEGLSLGNSKAFNAIFCVVDLNIFKMISLCTVAKEALEVLQIAYEGTQKVRISRLQQLTTHWKNLKMEEDETISSHNSMIKDIASESFALGEMMSNEKLVRKILRTLPKRFAHKFTSVKEAQDLTTMRVDELVGNLTTFEITFDEGDSEKKKGLALKASTEEADEENLAETMNMLATNFNKTICGFNKKTQSKNYYTTLTADEIDEEEPTEEKVRNFVAFMGQISNGNQYDIPTVGDSRTADDNDEEELTQEELMENYELLFSKWSKLTTTFTINEVEKEKLTGENDESKLTTAFTID</sequence>
<proteinExistence type="predicted"/>
<reference evidence="1 2" key="1">
    <citation type="submission" date="2024-01" db="EMBL/GenBank/DDBJ databases">
        <title>The complete chloroplast genome sequence of Lithospermum erythrorhizon: insights into the phylogenetic relationship among Boraginaceae species and the maternal lineages of purple gromwells.</title>
        <authorList>
            <person name="Okada T."/>
            <person name="Watanabe K."/>
        </authorList>
    </citation>
    <scope>NUCLEOTIDE SEQUENCE [LARGE SCALE GENOMIC DNA]</scope>
</reference>